<evidence type="ECO:0000256" key="8">
    <source>
        <dbReference type="SAM" id="MobiDB-lite"/>
    </source>
</evidence>
<evidence type="ECO:0000256" key="1">
    <source>
        <dbReference type="ARBA" id="ARBA00004123"/>
    </source>
</evidence>
<dbReference type="InterPro" id="IPR001471">
    <property type="entry name" value="AP2/ERF_dom"/>
</dbReference>
<evidence type="ECO:0000256" key="2">
    <source>
        <dbReference type="ARBA" id="ARBA00023015"/>
    </source>
</evidence>
<dbReference type="OrthoDB" id="1930411at2759"/>
<comment type="similarity">
    <text evidence="6">Belongs to the AP2/ERF transcription factor family. ERF subfamily.</text>
</comment>
<keyword evidence="5" id="KW-0539">Nucleus</keyword>
<evidence type="ECO:0000313" key="10">
    <source>
        <dbReference type="EMBL" id="KAE8009431.1"/>
    </source>
</evidence>
<feature type="domain" description="AP2/ERF" evidence="9">
    <location>
        <begin position="76"/>
        <end position="133"/>
    </location>
</feature>
<keyword evidence="7" id="KW-0175">Coiled coil</keyword>
<evidence type="ECO:0000313" key="11">
    <source>
        <dbReference type="Proteomes" id="UP000327013"/>
    </source>
</evidence>
<dbReference type="InterPro" id="IPR044808">
    <property type="entry name" value="ERF_plant"/>
</dbReference>
<feature type="compositionally biased region" description="Polar residues" evidence="8">
    <location>
        <begin position="146"/>
        <end position="159"/>
    </location>
</feature>
<feature type="region of interest" description="Disordered" evidence="8">
    <location>
        <begin position="144"/>
        <end position="175"/>
    </location>
</feature>
<evidence type="ECO:0000256" key="4">
    <source>
        <dbReference type="ARBA" id="ARBA00023163"/>
    </source>
</evidence>
<dbReference type="FunFam" id="3.30.730.10:FF:000001">
    <property type="entry name" value="Ethylene-responsive transcription factor 2"/>
    <property type="match status" value="1"/>
</dbReference>
<proteinExistence type="inferred from homology"/>
<dbReference type="SMART" id="SM00380">
    <property type="entry name" value="AP2"/>
    <property type="match status" value="1"/>
</dbReference>
<comment type="subcellular location">
    <subcellularLocation>
        <location evidence="1">Nucleus</location>
    </subcellularLocation>
</comment>
<dbReference type="AlphaFoldDB" id="A0A5N6QQI8"/>
<dbReference type="InterPro" id="IPR036955">
    <property type="entry name" value="AP2/ERF_dom_sf"/>
</dbReference>
<dbReference type="InterPro" id="IPR016177">
    <property type="entry name" value="DNA-bd_dom_sf"/>
</dbReference>
<dbReference type="Pfam" id="PF00847">
    <property type="entry name" value="AP2"/>
    <property type="match status" value="1"/>
</dbReference>
<dbReference type="SUPFAM" id="SSF54171">
    <property type="entry name" value="DNA-binding domain"/>
    <property type="match status" value="1"/>
</dbReference>
<evidence type="ECO:0000256" key="6">
    <source>
        <dbReference type="ARBA" id="ARBA00024343"/>
    </source>
</evidence>
<keyword evidence="4" id="KW-0804">Transcription</keyword>
<dbReference type="CDD" id="cd00018">
    <property type="entry name" value="AP2"/>
    <property type="match status" value="1"/>
</dbReference>
<organism evidence="10 11">
    <name type="scientific">Carpinus fangiana</name>
    <dbReference type="NCBI Taxonomy" id="176857"/>
    <lineage>
        <taxon>Eukaryota</taxon>
        <taxon>Viridiplantae</taxon>
        <taxon>Streptophyta</taxon>
        <taxon>Embryophyta</taxon>
        <taxon>Tracheophyta</taxon>
        <taxon>Spermatophyta</taxon>
        <taxon>Magnoliopsida</taxon>
        <taxon>eudicotyledons</taxon>
        <taxon>Gunneridae</taxon>
        <taxon>Pentapetalae</taxon>
        <taxon>rosids</taxon>
        <taxon>fabids</taxon>
        <taxon>Fagales</taxon>
        <taxon>Betulaceae</taxon>
        <taxon>Carpinus</taxon>
    </lineage>
</organism>
<keyword evidence="3" id="KW-0238">DNA-binding</keyword>
<evidence type="ECO:0000256" key="7">
    <source>
        <dbReference type="SAM" id="Coils"/>
    </source>
</evidence>
<dbReference type="PROSITE" id="PS51032">
    <property type="entry name" value="AP2_ERF"/>
    <property type="match status" value="1"/>
</dbReference>
<evidence type="ECO:0000256" key="5">
    <source>
        <dbReference type="ARBA" id="ARBA00023242"/>
    </source>
</evidence>
<keyword evidence="11" id="KW-1185">Reference proteome</keyword>
<dbReference type="PANTHER" id="PTHR31190:SF376">
    <property type="entry name" value="EREB-LIKE PROTEIN"/>
    <property type="match status" value="1"/>
</dbReference>
<name>A0A5N6QQI8_9ROSI</name>
<reference evidence="10 11" key="1">
    <citation type="submission" date="2019-06" db="EMBL/GenBank/DDBJ databases">
        <title>A chromosomal-level reference genome of Carpinus fangiana (Coryloideae, Betulaceae).</title>
        <authorList>
            <person name="Yang X."/>
            <person name="Wang Z."/>
            <person name="Zhang L."/>
            <person name="Hao G."/>
            <person name="Liu J."/>
            <person name="Yang Y."/>
        </authorList>
    </citation>
    <scope>NUCLEOTIDE SEQUENCE [LARGE SCALE GENOMIC DNA]</scope>
    <source>
        <strain evidence="10">Cfa_2016G</strain>
        <tissue evidence="10">Leaf</tissue>
    </source>
</reference>
<dbReference type="GO" id="GO:0003677">
    <property type="term" value="F:DNA binding"/>
    <property type="evidence" value="ECO:0007669"/>
    <property type="project" value="UniProtKB-KW"/>
</dbReference>
<dbReference type="EMBL" id="CM017322">
    <property type="protein sequence ID" value="KAE8009431.1"/>
    <property type="molecule type" value="Genomic_DNA"/>
</dbReference>
<dbReference type="PANTHER" id="PTHR31190">
    <property type="entry name" value="DNA-BINDING DOMAIN"/>
    <property type="match status" value="1"/>
</dbReference>
<gene>
    <name evidence="10" type="ORF">FH972_005868</name>
</gene>
<feature type="coiled-coil region" evidence="7">
    <location>
        <begin position="233"/>
        <end position="268"/>
    </location>
</feature>
<dbReference type="GO" id="GO:0009873">
    <property type="term" value="P:ethylene-activated signaling pathway"/>
    <property type="evidence" value="ECO:0007669"/>
    <property type="project" value="InterPro"/>
</dbReference>
<evidence type="ECO:0000259" key="9">
    <source>
        <dbReference type="PROSITE" id="PS51032"/>
    </source>
</evidence>
<feature type="compositionally biased region" description="Basic and acidic residues" evidence="8">
    <location>
        <begin position="57"/>
        <end position="68"/>
    </location>
</feature>
<feature type="region of interest" description="Disordered" evidence="8">
    <location>
        <begin position="36"/>
        <end position="78"/>
    </location>
</feature>
<sequence>MCGGAILANLIPPRRQGRVASSDLWPNAKFNPFESNLSRLGHADPAPLKRPLPASGDVHKEAAAEKKPEKRQRKNLYRGIRQRPWGKWAAEIRDPRKGVRVWLGTFNTAEEAARAYDREARKIRGKKAKVNFPIEDDHEDSYCFTPIQSSRNPPSTSFPHHQPHHPADSNESFSERSGLGFGYDLNQIGGYGSDGFEPVEAVNANELIIGEISGSGSGSGSEEGHSSTGLLCVNGQEVKAKEEEEKAIEEEENEVQKLSEELMAYENFMKFYQIPCYDGQSPPPPPNAAQETLVADLWSFDDEEVVLASVTSSAM</sequence>
<dbReference type="GO" id="GO:0003700">
    <property type="term" value="F:DNA-binding transcription factor activity"/>
    <property type="evidence" value="ECO:0007669"/>
    <property type="project" value="InterPro"/>
</dbReference>
<keyword evidence="2" id="KW-0805">Transcription regulation</keyword>
<dbReference type="Proteomes" id="UP000327013">
    <property type="component" value="Chromosome 2"/>
</dbReference>
<accession>A0A5N6QQI8</accession>
<dbReference type="PRINTS" id="PR00367">
    <property type="entry name" value="ETHRSPELEMNT"/>
</dbReference>
<protein>
    <recommendedName>
        <fullName evidence="9">AP2/ERF domain-containing protein</fullName>
    </recommendedName>
</protein>
<dbReference type="Gene3D" id="3.30.730.10">
    <property type="entry name" value="AP2/ERF domain"/>
    <property type="match status" value="1"/>
</dbReference>
<dbReference type="GO" id="GO:0005634">
    <property type="term" value="C:nucleus"/>
    <property type="evidence" value="ECO:0007669"/>
    <property type="project" value="UniProtKB-SubCell"/>
</dbReference>
<evidence type="ECO:0000256" key="3">
    <source>
        <dbReference type="ARBA" id="ARBA00023125"/>
    </source>
</evidence>